<dbReference type="InterPro" id="IPR026188">
    <property type="entry name" value="Lebercilin-like"/>
</dbReference>
<evidence type="ECO:0000313" key="6">
    <source>
        <dbReference type="EMBL" id="CAH1977770.1"/>
    </source>
</evidence>
<evidence type="ECO:0000256" key="3">
    <source>
        <dbReference type="SAM" id="Coils"/>
    </source>
</evidence>
<sequence>MSSCSSSIQPQKSAKSDKSHDQRSKSCDTVCTSDSSCILQRRKPQNPLMYSIRANYSRSTPSTAVRQRVLSAKLLKLRSIQSQLNDANYHLAELTKENQILKNLQKRQDKALSKYENTSADLPRLLHSHEEQLRVLTEKNKTQKKTIKELNDQLKLKDDEFNRMQERLMHLEKLNRDKRLLEREKMAEIIEDLKIKCEKAEDMIIVLNRKLMLESKTSKQRLNSEVMKHKDTEKELIRALSEVERLTALLETKENSVQPRKNRFSHINPKQSISMVTLAAYQSNRTRSKDRLSTIEDSEPQTPVTDVKLEPIKYKREANSKKSNGFLSMPSENIRNRLSSGSAKSRASQESSSGVNELKGVSSGSEVSLNSNENLTECNIEDEKKPVDKNRPSSAERLDRPSSAEILDKMSDSLDTAMQKAQQSANDEFDKKLGSYCADIITNVRQCSERIQLHKKSLTMSKEDTDVLLESFTKTQKMEAKLQNSFLDINGSDNVDFIKELFNDEVSFETILHKDKGKDKNGNIMKNEPHVKMKDKKKLLATLKAIDNGESFDSLEEKSTEGHDSHLLKEIYNDLAQ</sequence>
<evidence type="ECO:0000259" key="5">
    <source>
        <dbReference type="Pfam" id="PF15619"/>
    </source>
</evidence>
<organism evidence="6 7">
    <name type="scientific">Acanthoscelides obtectus</name>
    <name type="common">Bean weevil</name>
    <name type="synonym">Bruchus obtectus</name>
    <dbReference type="NCBI Taxonomy" id="200917"/>
    <lineage>
        <taxon>Eukaryota</taxon>
        <taxon>Metazoa</taxon>
        <taxon>Ecdysozoa</taxon>
        <taxon>Arthropoda</taxon>
        <taxon>Hexapoda</taxon>
        <taxon>Insecta</taxon>
        <taxon>Pterygota</taxon>
        <taxon>Neoptera</taxon>
        <taxon>Endopterygota</taxon>
        <taxon>Coleoptera</taxon>
        <taxon>Polyphaga</taxon>
        <taxon>Cucujiformia</taxon>
        <taxon>Chrysomeloidea</taxon>
        <taxon>Chrysomelidae</taxon>
        <taxon>Bruchinae</taxon>
        <taxon>Bruchini</taxon>
        <taxon>Acanthoscelides</taxon>
    </lineage>
</organism>
<gene>
    <name evidence="6" type="ORF">ACAOBT_LOCUS12880</name>
</gene>
<dbReference type="GO" id="GO:0005930">
    <property type="term" value="C:axoneme"/>
    <property type="evidence" value="ECO:0007669"/>
    <property type="project" value="TreeGrafter"/>
</dbReference>
<dbReference type="EMBL" id="CAKOFQ010006865">
    <property type="protein sequence ID" value="CAH1977770.1"/>
    <property type="molecule type" value="Genomic_DNA"/>
</dbReference>
<dbReference type="InterPro" id="IPR028933">
    <property type="entry name" value="Lebercilin_dom"/>
</dbReference>
<dbReference type="GO" id="GO:0042073">
    <property type="term" value="P:intraciliary transport"/>
    <property type="evidence" value="ECO:0007669"/>
    <property type="project" value="TreeGrafter"/>
</dbReference>
<keyword evidence="2 3" id="KW-0175">Coiled coil</keyword>
<dbReference type="PANTHER" id="PTHR16650">
    <property type="entry name" value="C21ORF13-RELATED"/>
    <property type="match status" value="1"/>
</dbReference>
<evidence type="ECO:0000313" key="7">
    <source>
        <dbReference type="Proteomes" id="UP001152888"/>
    </source>
</evidence>
<dbReference type="AlphaFoldDB" id="A0A9P0KSV9"/>
<feature type="compositionally biased region" description="Low complexity" evidence="4">
    <location>
        <begin position="339"/>
        <end position="353"/>
    </location>
</feature>
<comment type="caution">
    <text evidence="6">The sequence shown here is derived from an EMBL/GenBank/DDBJ whole genome shotgun (WGS) entry which is preliminary data.</text>
</comment>
<name>A0A9P0KSV9_ACAOB</name>
<dbReference type="OrthoDB" id="2123794at2759"/>
<feature type="compositionally biased region" description="Basic and acidic residues" evidence="4">
    <location>
        <begin position="14"/>
        <end position="26"/>
    </location>
</feature>
<dbReference type="Proteomes" id="UP001152888">
    <property type="component" value="Unassembled WGS sequence"/>
</dbReference>
<evidence type="ECO:0000256" key="1">
    <source>
        <dbReference type="ARBA" id="ARBA00010229"/>
    </source>
</evidence>
<feature type="compositionally biased region" description="Basic and acidic residues" evidence="4">
    <location>
        <begin position="381"/>
        <end position="404"/>
    </location>
</feature>
<comment type="similarity">
    <text evidence="1">Belongs to the LCA5 family.</text>
</comment>
<keyword evidence="7" id="KW-1185">Reference proteome</keyword>
<accession>A0A9P0KSV9</accession>
<feature type="region of interest" description="Disordered" evidence="4">
    <location>
        <begin position="284"/>
        <end position="404"/>
    </location>
</feature>
<dbReference type="Pfam" id="PF15619">
    <property type="entry name" value="Lebercilin"/>
    <property type="match status" value="1"/>
</dbReference>
<proteinExistence type="inferred from homology"/>
<evidence type="ECO:0000256" key="4">
    <source>
        <dbReference type="SAM" id="MobiDB-lite"/>
    </source>
</evidence>
<feature type="coiled-coil region" evidence="3">
    <location>
        <begin position="77"/>
        <end position="249"/>
    </location>
</feature>
<feature type="domain" description="Lebercilin" evidence="5">
    <location>
        <begin position="65"/>
        <end position="255"/>
    </location>
</feature>
<feature type="region of interest" description="Disordered" evidence="4">
    <location>
        <begin position="1"/>
        <end position="31"/>
    </location>
</feature>
<feature type="compositionally biased region" description="Polar residues" evidence="4">
    <location>
        <begin position="362"/>
        <end position="377"/>
    </location>
</feature>
<feature type="compositionally biased region" description="Basic and acidic residues" evidence="4">
    <location>
        <begin position="307"/>
        <end position="320"/>
    </location>
</feature>
<dbReference type="PANTHER" id="PTHR16650:SF6">
    <property type="entry name" value="GH21622P"/>
    <property type="match status" value="1"/>
</dbReference>
<feature type="compositionally biased region" description="Polar residues" evidence="4">
    <location>
        <begin position="321"/>
        <end position="338"/>
    </location>
</feature>
<protein>
    <recommendedName>
        <fullName evidence="5">Lebercilin domain-containing protein</fullName>
    </recommendedName>
</protein>
<reference evidence="6" key="1">
    <citation type="submission" date="2022-03" db="EMBL/GenBank/DDBJ databases">
        <authorList>
            <person name="Sayadi A."/>
        </authorList>
    </citation>
    <scope>NUCLEOTIDE SEQUENCE</scope>
</reference>
<evidence type="ECO:0000256" key="2">
    <source>
        <dbReference type="ARBA" id="ARBA00023054"/>
    </source>
</evidence>